<dbReference type="InterPro" id="IPR011009">
    <property type="entry name" value="Kinase-like_dom_sf"/>
</dbReference>
<gene>
    <name evidence="3" type="ORF">FOTG_18662</name>
</gene>
<dbReference type="Proteomes" id="UP000030701">
    <property type="component" value="Unassembled WGS sequence"/>
</dbReference>
<dbReference type="InterPro" id="IPR052751">
    <property type="entry name" value="Plant_MAPKKK"/>
</dbReference>
<evidence type="ECO:0000259" key="2">
    <source>
        <dbReference type="PROSITE" id="PS50011"/>
    </source>
</evidence>
<reference evidence="3" key="2">
    <citation type="submission" date="2012-05" db="EMBL/GenBank/DDBJ databases">
        <title>The Genome Annotation of Fusarium oxysporum Cotton.</title>
        <authorList>
            <consortium name="The Broad Institute Genomics Platform"/>
            <person name="Ma L.-J."/>
            <person name="Corby-Kistler H."/>
            <person name="Broz K."/>
            <person name="Gale L.R."/>
            <person name="Jonkers W."/>
            <person name="O'Donnell K."/>
            <person name="Ploetz R."/>
            <person name="Steinberg C."/>
            <person name="Schwartz D.C."/>
            <person name="VanEtten H."/>
            <person name="Zhou S."/>
            <person name="Young S.K."/>
            <person name="Zeng Q."/>
            <person name="Gargeya S."/>
            <person name="Fitzgerald M."/>
            <person name="Abouelleil A."/>
            <person name="Alvarado L."/>
            <person name="Chapman S.B."/>
            <person name="Gainer-Dewar J."/>
            <person name="Goldberg J."/>
            <person name="Griggs A."/>
            <person name="Gujja S."/>
            <person name="Hansen M."/>
            <person name="Howarth C."/>
            <person name="Imamovic A."/>
            <person name="Ireland A."/>
            <person name="Larimer J."/>
            <person name="McCowan C."/>
            <person name="Murphy C."/>
            <person name="Pearson M."/>
            <person name="Poon T.W."/>
            <person name="Priest M."/>
            <person name="Roberts A."/>
            <person name="Saif S."/>
            <person name="Shea T."/>
            <person name="Sykes S."/>
            <person name="Wortman J."/>
            <person name="Nusbaum C."/>
            <person name="Birren B."/>
        </authorList>
    </citation>
    <scope>NUCLEOTIDE SEQUENCE</scope>
    <source>
        <strain evidence="3">25433</strain>
    </source>
</reference>
<dbReference type="Pfam" id="PF00069">
    <property type="entry name" value="Pkinase"/>
    <property type="match status" value="1"/>
</dbReference>
<feature type="compositionally biased region" description="Polar residues" evidence="1">
    <location>
        <begin position="371"/>
        <end position="381"/>
    </location>
</feature>
<dbReference type="GO" id="GO:0005524">
    <property type="term" value="F:ATP binding"/>
    <property type="evidence" value="ECO:0007669"/>
    <property type="project" value="InterPro"/>
</dbReference>
<accession>X0LWM8</accession>
<name>X0LWM8_FUSOX</name>
<proteinExistence type="predicted"/>
<evidence type="ECO:0000313" key="3">
    <source>
        <dbReference type="EMBL" id="EXM12865.1"/>
    </source>
</evidence>
<feature type="compositionally biased region" description="Polar residues" evidence="1">
    <location>
        <begin position="337"/>
        <end position="348"/>
    </location>
</feature>
<dbReference type="InterPro" id="IPR000719">
    <property type="entry name" value="Prot_kinase_dom"/>
</dbReference>
<feature type="region of interest" description="Disordered" evidence="1">
    <location>
        <begin position="209"/>
        <end position="260"/>
    </location>
</feature>
<organism evidence="3">
    <name type="scientific">Fusarium oxysporum f. sp. vasinfectum 25433</name>
    <dbReference type="NCBI Taxonomy" id="1089449"/>
    <lineage>
        <taxon>Eukaryota</taxon>
        <taxon>Fungi</taxon>
        <taxon>Dikarya</taxon>
        <taxon>Ascomycota</taxon>
        <taxon>Pezizomycotina</taxon>
        <taxon>Sordariomycetes</taxon>
        <taxon>Hypocreomycetidae</taxon>
        <taxon>Hypocreales</taxon>
        <taxon>Nectriaceae</taxon>
        <taxon>Fusarium</taxon>
        <taxon>Fusarium oxysporum species complex</taxon>
    </lineage>
</organism>
<dbReference type="GO" id="GO:0004672">
    <property type="term" value="F:protein kinase activity"/>
    <property type="evidence" value="ECO:0007669"/>
    <property type="project" value="InterPro"/>
</dbReference>
<dbReference type="OrthoDB" id="5090817at2759"/>
<reference evidence="3" key="1">
    <citation type="submission" date="2011-11" db="EMBL/GenBank/DDBJ databases">
        <title>The Genome Sequence of Fusarium oxysporum Cotton.</title>
        <authorList>
            <consortium name="The Broad Institute Genome Sequencing Platform"/>
            <person name="Ma L.-J."/>
            <person name="Gale L.R."/>
            <person name="Schwartz D.C."/>
            <person name="Zhou S."/>
            <person name="Corby-Kistler H."/>
            <person name="Young S.K."/>
            <person name="Zeng Q."/>
            <person name="Gargeya S."/>
            <person name="Fitzgerald M."/>
            <person name="Haas B."/>
            <person name="Abouelleil A."/>
            <person name="Alvarado L."/>
            <person name="Arachchi H.M."/>
            <person name="Berlin A."/>
            <person name="Brown A."/>
            <person name="Chapman S.B."/>
            <person name="Chen Z."/>
            <person name="Dunbar C."/>
            <person name="Freedman E."/>
            <person name="Gearin G."/>
            <person name="Goldberg J."/>
            <person name="Griggs A."/>
            <person name="Gujja S."/>
            <person name="Heiman D."/>
            <person name="Howarth C."/>
            <person name="Larson L."/>
            <person name="Lui A."/>
            <person name="MacDonald P.J.P."/>
            <person name="Montmayeur A."/>
            <person name="Murphy C."/>
            <person name="Neiman D."/>
            <person name="Pearson M."/>
            <person name="Priest M."/>
            <person name="Roberts A."/>
            <person name="Saif S."/>
            <person name="Shea T."/>
            <person name="Shenoy N."/>
            <person name="Sisk P."/>
            <person name="Stolte C."/>
            <person name="Sykes S."/>
            <person name="Wortman J."/>
            <person name="Nusbaum C."/>
            <person name="Birren B."/>
        </authorList>
    </citation>
    <scope>NUCLEOTIDE SEQUENCE [LARGE SCALE GENOMIC DNA]</scope>
    <source>
        <strain evidence="3">25433</strain>
    </source>
</reference>
<dbReference type="AlphaFoldDB" id="X0LWM8"/>
<dbReference type="EMBL" id="JH658218">
    <property type="protein sequence ID" value="EXM12865.1"/>
    <property type="molecule type" value="Genomic_DNA"/>
</dbReference>
<sequence length="381" mass="42458">MTIALLEALTFFHANNWIHGDIKPMNIGVRKWDLDQTSIVLLDIEDAIYAPRGIATVTPGRKGTVGYISPERELGEFTPTADVWAVGVATIWMFLGRHPWQYRVNPWREGEAFEGKRWLFHRRYGAAVKSIGGCEDEGLQTTNGPLGFVSRVLSQSPITETTGKKLEKERGAAKLMAPRMKMDKETMKRENMPNGDEVDNSMDDAMRNAAKQRPELPSEMPQLGGTQQEEDNETTAKLFRTPSSSPSSSPRRFFTPSGKYAQKRLAEYQSLRAEARRKITEEDRARMEAGMIEQAVAESLKITTVIQACTSAQNTDQPKPLSSLKEPLPHDEKDNDSSPPSQEATSPDGSEDPYEGAWLDKLPPEELVYDGTTSAFSNGFS</sequence>
<evidence type="ECO:0000256" key="1">
    <source>
        <dbReference type="SAM" id="MobiDB-lite"/>
    </source>
</evidence>
<dbReference type="Gene3D" id="1.10.510.10">
    <property type="entry name" value="Transferase(Phosphotransferase) domain 1"/>
    <property type="match status" value="1"/>
</dbReference>
<dbReference type="HOGENOM" id="CLU_725706_0_0_1"/>
<feature type="domain" description="Protein kinase" evidence="2">
    <location>
        <begin position="1"/>
        <end position="180"/>
    </location>
</feature>
<feature type="region of interest" description="Disordered" evidence="1">
    <location>
        <begin position="311"/>
        <end position="381"/>
    </location>
</feature>
<feature type="compositionally biased region" description="Basic and acidic residues" evidence="1">
    <location>
        <begin position="327"/>
        <end position="336"/>
    </location>
</feature>
<dbReference type="PROSITE" id="PS50011">
    <property type="entry name" value="PROTEIN_KINASE_DOM"/>
    <property type="match status" value="1"/>
</dbReference>
<dbReference type="GO" id="GO:0007165">
    <property type="term" value="P:signal transduction"/>
    <property type="evidence" value="ECO:0007669"/>
    <property type="project" value="TreeGrafter"/>
</dbReference>
<dbReference type="SUPFAM" id="SSF56112">
    <property type="entry name" value="Protein kinase-like (PK-like)"/>
    <property type="match status" value="1"/>
</dbReference>
<protein>
    <recommendedName>
        <fullName evidence="2">Protein kinase domain-containing protein</fullName>
    </recommendedName>
</protein>
<dbReference type="PANTHER" id="PTHR48011">
    <property type="entry name" value="CCR4-NOT TRANSCRIPTIONAL COMPLEX SUBUNIT CAF120-RELATED"/>
    <property type="match status" value="1"/>
</dbReference>
<dbReference type="PANTHER" id="PTHR48011:SF84">
    <property type="entry name" value="KINASE, PUTATIVE-RELATED"/>
    <property type="match status" value="1"/>
</dbReference>
<feature type="compositionally biased region" description="Low complexity" evidence="1">
    <location>
        <begin position="239"/>
        <end position="257"/>
    </location>
</feature>